<evidence type="ECO:0008006" key="4">
    <source>
        <dbReference type="Google" id="ProtNLM"/>
    </source>
</evidence>
<comment type="caution">
    <text evidence="2">The sequence shown here is derived from an EMBL/GenBank/DDBJ whole genome shotgun (WGS) entry which is preliminary data.</text>
</comment>
<sequence>MRKTTARLALIGVAAATLSMVPLAGTSYAAGCAGAGCDNKGPATYKCDDSSSTKRTVGSNGRVAELRWSADCLAGWVRIKNNADPDIYDSTATIEKWSLDGRLLKSLSVRTPGYGKTDWSNMLGGGEFKYRVCVRFDSDLYPLECSSKW</sequence>
<feature type="signal peptide" evidence="1">
    <location>
        <begin position="1"/>
        <end position="24"/>
    </location>
</feature>
<keyword evidence="3" id="KW-1185">Reference proteome</keyword>
<organism evidence="2 3">
    <name type="scientific">Streptomyces cellostaticus</name>
    <dbReference type="NCBI Taxonomy" id="67285"/>
    <lineage>
        <taxon>Bacteria</taxon>
        <taxon>Bacillati</taxon>
        <taxon>Actinomycetota</taxon>
        <taxon>Actinomycetes</taxon>
        <taxon>Kitasatosporales</taxon>
        <taxon>Streptomycetaceae</taxon>
        <taxon>Streptomyces</taxon>
    </lineage>
</organism>
<evidence type="ECO:0000313" key="3">
    <source>
        <dbReference type="Proteomes" id="UP000054241"/>
    </source>
</evidence>
<accession>A0A101NIC0</accession>
<reference evidence="2 3" key="1">
    <citation type="submission" date="2015-10" db="EMBL/GenBank/DDBJ databases">
        <title>Draft genome sequence of Streptomyces cellostaticus DSM 40189, type strain for the species Streptomyces cellostaticus.</title>
        <authorList>
            <person name="Ruckert C."/>
            <person name="Winkler A."/>
            <person name="Kalinowski J."/>
            <person name="Kampfer P."/>
            <person name="Glaeser S."/>
        </authorList>
    </citation>
    <scope>NUCLEOTIDE SEQUENCE [LARGE SCALE GENOMIC DNA]</scope>
    <source>
        <strain evidence="2 3">DSM 40189</strain>
    </source>
</reference>
<dbReference type="InterPro" id="IPR021224">
    <property type="entry name" value="DUF2690"/>
</dbReference>
<dbReference type="EMBL" id="LMWL01000044">
    <property type="protein sequence ID" value="KUM93720.1"/>
    <property type="molecule type" value="Genomic_DNA"/>
</dbReference>
<name>A0A101NIC0_9ACTN</name>
<feature type="chain" id="PRO_5038925007" description="DUF2690 domain-containing protein" evidence="1">
    <location>
        <begin position="25"/>
        <end position="149"/>
    </location>
</feature>
<evidence type="ECO:0000256" key="1">
    <source>
        <dbReference type="SAM" id="SignalP"/>
    </source>
</evidence>
<keyword evidence="1" id="KW-0732">Signal</keyword>
<dbReference type="RefSeq" id="WP_067003389.1">
    <property type="nucleotide sequence ID" value="NZ_BNDU01000006.1"/>
</dbReference>
<dbReference type="Pfam" id="PF10901">
    <property type="entry name" value="DUF2690"/>
    <property type="match status" value="1"/>
</dbReference>
<dbReference type="OrthoDB" id="2863790at2"/>
<dbReference type="AlphaFoldDB" id="A0A101NIC0"/>
<protein>
    <recommendedName>
        <fullName evidence="4">DUF2690 domain-containing protein</fullName>
    </recommendedName>
</protein>
<proteinExistence type="predicted"/>
<evidence type="ECO:0000313" key="2">
    <source>
        <dbReference type="EMBL" id="KUM93720.1"/>
    </source>
</evidence>
<dbReference type="Proteomes" id="UP000054241">
    <property type="component" value="Unassembled WGS sequence"/>
</dbReference>
<gene>
    <name evidence="2" type="ORF">AQI88_25280</name>
</gene>